<keyword evidence="5 6" id="KW-0788">Thiol protease</keyword>
<dbReference type="GO" id="GO:0005634">
    <property type="term" value="C:nucleus"/>
    <property type="evidence" value="ECO:0007669"/>
    <property type="project" value="TreeGrafter"/>
</dbReference>
<reference evidence="8 9" key="1">
    <citation type="submission" date="2019-08" db="EMBL/GenBank/DDBJ databases">
        <authorList>
            <person name="Alioto T."/>
            <person name="Alioto T."/>
            <person name="Gomez Garrido J."/>
        </authorList>
    </citation>
    <scope>NUCLEOTIDE SEQUENCE [LARGE SCALE GENOMIC DNA]</scope>
</reference>
<comment type="catalytic activity">
    <reaction evidence="1 6">
        <text>Thiol-dependent hydrolysis of ester, thioester, amide, peptide and isopeptide bonds formed by the C-terminal Gly of ubiquitin (a 76-residue protein attached to proteins as an intracellular targeting signal).</text>
        <dbReference type="EC" id="3.4.19.12"/>
    </reaction>
</comment>
<dbReference type="Pfam" id="PF02338">
    <property type="entry name" value="OTU"/>
    <property type="match status" value="1"/>
</dbReference>
<evidence type="ECO:0000256" key="1">
    <source>
        <dbReference type="ARBA" id="ARBA00000707"/>
    </source>
</evidence>
<evidence type="ECO:0000256" key="5">
    <source>
        <dbReference type="ARBA" id="ARBA00022807"/>
    </source>
</evidence>
<dbReference type="InterPro" id="IPR013087">
    <property type="entry name" value="Znf_C2H2_type"/>
</dbReference>
<dbReference type="Pfam" id="PF24560">
    <property type="entry name" value="zf-C2H2_OTU1_C"/>
    <property type="match status" value="1"/>
</dbReference>
<gene>
    <name evidence="8" type="ORF">CINCED_3A012989</name>
</gene>
<accession>A0A5E4MNB7</accession>
<name>A0A5E4MNB7_9HEMI</name>
<comment type="function">
    <text evidence="6">Hydrolase that can remove conjugated ubiquitin from proteins and may therefore play an important regulatory role at the level of protein turnover by preventing degradation.</text>
</comment>
<dbReference type="GO" id="GO:0016579">
    <property type="term" value="P:protein deubiquitination"/>
    <property type="evidence" value="ECO:0007669"/>
    <property type="project" value="TreeGrafter"/>
</dbReference>
<evidence type="ECO:0000259" key="7">
    <source>
        <dbReference type="PROSITE" id="PS50802"/>
    </source>
</evidence>
<dbReference type="Gene3D" id="3.90.70.80">
    <property type="match status" value="1"/>
</dbReference>
<proteinExistence type="predicted"/>
<dbReference type="GO" id="GO:0005829">
    <property type="term" value="C:cytosol"/>
    <property type="evidence" value="ECO:0007669"/>
    <property type="project" value="TreeGrafter"/>
</dbReference>
<dbReference type="PANTHER" id="PTHR13312">
    <property type="entry name" value="HIV-INDUCED PROTEIN-7-LIKE PROTEASE"/>
    <property type="match status" value="1"/>
</dbReference>
<dbReference type="PANTHER" id="PTHR13312:SF0">
    <property type="entry name" value="UBIQUITIN THIOESTERASE OTU1"/>
    <property type="match status" value="1"/>
</dbReference>
<dbReference type="AlphaFoldDB" id="A0A5E4MNB7"/>
<keyword evidence="2" id="KW-0645">Protease</keyword>
<dbReference type="InterPro" id="IPR003323">
    <property type="entry name" value="OTU_dom"/>
</dbReference>
<dbReference type="OrthoDB" id="65596at2759"/>
<dbReference type="PROSITE" id="PS00028">
    <property type="entry name" value="ZINC_FINGER_C2H2_1"/>
    <property type="match status" value="1"/>
</dbReference>
<dbReference type="Proteomes" id="UP000325440">
    <property type="component" value="Unassembled WGS sequence"/>
</dbReference>
<dbReference type="SUPFAM" id="SSF54001">
    <property type="entry name" value="Cysteine proteinases"/>
    <property type="match status" value="1"/>
</dbReference>
<dbReference type="InterPro" id="IPR038765">
    <property type="entry name" value="Papain-like_cys_pep_sf"/>
</dbReference>
<keyword evidence="3 6" id="KW-0833">Ubl conjugation pathway</keyword>
<dbReference type="Gene3D" id="3.10.20.90">
    <property type="entry name" value="Phosphatidylinositol 3-kinase Catalytic Subunit, Chain A, domain 1"/>
    <property type="match status" value="1"/>
</dbReference>
<dbReference type="EC" id="3.4.19.12" evidence="6"/>
<protein>
    <recommendedName>
        <fullName evidence="6">Ubiquitin thioesterase OTU</fullName>
        <ecNumber evidence="6">3.4.19.12</ecNumber>
    </recommendedName>
</protein>
<dbReference type="PROSITE" id="PS50802">
    <property type="entry name" value="OTU"/>
    <property type="match status" value="1"/>
</dbReference>
<evidence type="ECO:0000313" key="8">
    <source>
        <dbReference type="EMBL" id="VVC32345.1"/>
    </source>
</evidence>
<comment type="subcellular location">
    <subcellularLocation>
        <location evidence="6">Cytoplasm</location>
    </subcellularLocation>
</comment>
<dbReference type="GO" id="GO:0036503">
    <property type="term" value="P:ERAD pathway"/>
    <property type="evidence" value="ECO:0007669"/>
    <property type="project" value="TreeGrafter"/>
</dbReference>
<keyword evidence="9" id="KW-1185">Reference proteome</keyword>
<keyword evidence="6" id="KW-0963">Cytoplasm</keyword>
<organism evidence="8 9">
    <name type="scientific">Cinara cedri</name>
    <dbReference type="NCBI Taxonomy" id="506608"/>
    <lineage>
        <taxon>Eukaryota</taxon>
        <taxon>Metazoa</taxon>
        <taxon>Ecdysozoa</taxon>
        <taxon>Arthropoda</taxon>
        <taxon>Hexapoda</taxon>
        <taxon>Insecta</taxon>
        <taxon>Pterygota</taxon>
        <taxon>Neoptera</taxon>
        <taxon>Paraneoptera</taxon>
        <taxon>Hemiptera</taxon>
        <taxon>Sternorrhyncha</taxon>
        <taxon>Aphidomorpha</taxon>
        <taxon>Aphidoidea</taxon>
        <taxon>Aphididae</taxon>
        <taxon>Lachninae</taxon>
        <taxon>Cinara</taxon>
    </lineage>
</organism>
<evidence type="ECO:0000256" key="4">
    <source>
        <dbReference type="ARBA" id="ARBA00022801"/>
    </source>
</evidence>
<feature type="domain" description="OTU" evidence="7">
    <location>
        <begin position="111"/>
        <end position="235"/>
    </location>
</feature>
<dbReference type="CDD" id="cd22745">
    <property type="entry name" value="OTU_OTU1"/>
    <property type="match status" value="1"/>
</dbReference>
<dbReference type="GO" id="GO:0004843">
    <property type="term" value="F:cysteine-type deubiquitinase activity"/>
    <property type="evidence" value="ECO:0007669"/>
    <property type="project" value="UniProtKB-UniRule"/>
</dbReference>
<keyword evidence="4 6" id="KW-0378">Hydrolase</keyword>
<dbReference type="EMBL" id="CABPRJ010000955">
    <property type="protein sequence ID" value="VVC32345.1"/>
    <property type="molecule type" value="Genomic_DNA"/>
</dbReference>
<evidence type="ECO:0000256" key="3">
    <source>
        <dbReference type="ARBA" id="ARBA00022786"/>
    </source>
</evidence>
<evidence type="ECO:0000313" key="9">
    <source>
        <dbReference type="Proteomes" id="UP000325440"/>
    </source>
</evidence>
<evidence type="ECO:0000256" key="6">
    <source>
        <dbReference type="RuleBase" id="RU367104"/>
    </source>
</evidence>
<sequence>MENVVLRLKCRTGTYPMTVPLTLKMSDLREQVSLLSNLSETNLKLLMGFPPKLIQKDDITVEDAGLKSGDTIIAEGESSSHTFVPQVKVATESNIMKHVTDQEIGNEVPLILRKVVPADNSCLFTSMGFVMGGRIDLNSGNYMREIIASAVKNDKETFNEAVLGKPNTDYCVWIQNPNSWGGAIEVSILADFYGVEIAVIDTQSGSISKFGEDKNYAHRVFLIYDGIHYDPLYLESPFAPGEIQTLFPTNDERMLEAAQMLANEAKSSKQYTDVNRFTLKCNDCGYIMIGQTQAQEHAKSTTHTNFIEY</sequence>
<evidence type="ECO:0000256" key="2">
    <source>
        <dbReference type="ARBA" id="ARBA00022670"/>
    </source>
</evidence>
<dbReference type="InterPro" id="IPR029071">
    <property type="entry name" value="Ubiquitin-like_domsf"/>
</dbReference>
<dbReference type="SUPFAM" id="SSF54236">
    <property type="entry name" value="Ubiquitin-like"/>
    <property type="match status" value="1"/>
</dbReference>
<dbReference type="InterPro" id="IPR057766">
    <property type="entry name" value="Znf-C2H2_OTU1-like_C"/>
</dbReference>
<dbReference type="GO" id="GO:0030968">
    <property type="term" value="P:endoplasmic reticulum unfolded protein response"/>
    <property type="evidence" value="ECO:0007669"/>
    <property type="project" value="TreeGrafter"/>
</dbReference>